<feature type="compositionally biased region" description="Basic and acidic residues" evidence="1">
    <location>
        <begin position="152"/>
        <end position="185"/>
    </location>
</feature>
<evidence type="ECO:0000313" key="2">
    <source>
        <dbReference type="EMBL" id="GMM49314.1"/>
    </source>
</evidence>
<dbReference type="Proteomes" id="UP001362899">
    <property type="component" value="Unassembled WGS sequence"/>
</dbReference>
<gene>
    <name evidence="2" type="ORF">DASB73_002720</name>
</gene>
<keyword evidence="3" id="KW-1185">Reference proteome</keyword>
<feature type="region of interest" description="Disordered" evidence="1">
    <location>
        <begin position="1"/>
        <end position="20"/>
    </location>
</feature>
<organism evidence="2 3">
    <name type="scientific">Starmerella bacillaris</name>
    <name type="common">Yeast</name>
    <name type="synonym">Candida zemplinina</name>
    <dbReference type="NCBI Taxonomy" id="1247836"/>
    <lineage>
        <taxon>Eukaryota</taxon>
        <taxon>Fungi</taxon>
        <taxon>Dikarya</taxon>
        <taxon>Ascomycota</taxon>
        <taxon>Saccharomycotina</taxon>
        <taxon>Dipodascomycetes</taxon>
        <taxon>Dipodascales</taxon>
        <taxon>Trichomonascaceae</taxon>
        <taxon>Starmerella</taxon>
    </lineage>
</organism>
<feature type="compositionally biased region" description="Basic and acidic residues" evidence="1">
    <location>
        <begin position="7"/>
        <end position="20"/>
    </location>
</feature>
<protein>
    <submittedName>
        <fullName evidence="2">Uncharacterized protein</fullName>
    </submittedName>
</protein>
<feature type="region of interest" description="Disordered" evidence="1">
    <location>
        <begin position="132"/>
        <end position="185"/>
    </location>
</feature>
<comment type="caution">
    <text evidence="2">The sequence shown here is derived from an EMBL/GenBank/DDBJ whole genome shotgun (WGS) entry which is preliminary data.</text>
</comment>
<name>A0AAV5RCL8_STABA</name>
<sequence>MSTEANNDVKSEQAIKQERHEIPSFTVPPIATHRCPPGIGCNLGHPCRKYLLQTVSLPIRHVTDYIIETRPQNPRKVFAECLLQICAERDKAKDNNEKNYAEPQAFPIEATYIDKDDRIADLIESNDTKKNELNDIIESKPSTDLNTGKKRPHDETDGDDNKSKEQKKDLKENSREERWMRRNFY</sequence>
<evidence type="ECO:0000256" key="1">
    <source>
        <dbReference type="SAM" id="MobiDB-lite"/>
    </source>
</evidence>
<dbReference type="EMBL" id="BTGC01000001">
    <property type="protein sequence ID" value="GMM49314.1"/>
    <property type="molecule type" value="Genomic_DNA"/>
</dbReference>
<reference evidence="2 3" key="1">
    <citation type="journal article" date="2023" name="Elife">
        <title>Identification of key yeast species and microbe-microbe interactions impacting larval growth of Drosophila in the wild.</title>
        <authorList>
            <person name="Mure A."/>
            <person name="Sugiura Y."/>
            <person name="Maeda R."/>
            <person name="Honda K."/>
            <person name="Sakurai N."/>
            <person name="Takahashi Y."/>
            <person name="Watada M."/>
            <person name="Katoh T."/>
            <person name="Gotoh A."/>
            <person name="Gotoh Y."/>
            <person name="Taniguchi I."/>
            <person name="Nakamura K."/>
            <person name="Hayashi T."/>
            <person name="Katayama T."/>
            <person name="Uemura T."/>
            <person name="Hattori Y."/>
        </authorList>
    </citation>
    <scope>NUCLEOTIDE SEQUENCE [LARGE SCALE GENOMIC DNA]</scope>
    <source>
        <strain evidence="2 3">SB-73</strain>
    </source>
</reference>
<dbReference type="AlphaFoldDB" id="A0AAV5RCL8"/>
<evidence type="ECO:0000313" key="3">
    <source>
        <dbReference type="Proteomes" id="UP001362899"/>
    </source>
</evidence>
<accession>A0AAV5RCL8</accession>
<proteinExistence type="predicted"/>